<dbReference type="EMBL" id="JAJNBZ010000002">
    <property type="protein sequence ID" value="MCE5168401.1"/>
    <property type="molecule type" value="Genomic_DNA"/>
</dbReference>
<sequence>MSFNLRYNEIQDGENAWPYRVEKVAEVIRSHEPLVIGTQEGLHPMLLDIEQSLPQYGFIGEGRYGGQQDEHNAIWYDKEQITPVESGQFWLSEQPSQPGSISWNSSLPRICTWARFQFIKGAANEFIVFNTHLDHESEEAQVNGIRLVRQQMEERFRKRPLPMVLMGDLNSTPDSPVLDVLHSNPDGSLLSLTDAYTAAAGKVGPTFHDFKGGEDGEAIDYIFVSSDVRVMATKVIREQINGRYPSDHYPVAARVSMN</sequence>
<evidence type="ECO:0000313" key="2">
    <source>
        <dbReference type="EMBL" id="MCE5168401.1"/>
    </source>
</evidence>
<keyword evidence="2" id="KW-0255">Endonuclease</keyword>
<dbReference type="PANTHER" id="PTHR12121">
    <property type="entry name" value="CARBON CATABOLITE REPRESSOR PROTEIN 4"/>
    <property type="match status" value="1"/>
</dbReference>
<dbReference type="CDD" id="cd09083">
    <property type="entry name" value="EEP-1"/>
    <property type="match status" value="1"/>
</dbReference>
<dbReference type="InterPro" id="IPR036691">
    <property type="entry name" value="Endo/exonu/phosph_ase_sf"/>
</dbReference>
<protein>
    <submittedName>
        <fullName evidence="2">Endonuclease/exonuclease/phosphatase family protein</fullName>
    </submittedName>
</protein>
<feature type="domain" description="Endonuclease/exonuclease/phosphatase" evidence="1">
    <location>
        <begin position="1"/>
        <end position="248"/>
    </location>
</feature>
<keyword evidence="2" id="KW-0378">Hydrolase</keyword>
<comment type="caution">
    <text evidence="2">The sequence shown here is derived from an EMBL/GenBank/DDBJ whole genome shotgun (WGS) entry which is preliminary data.</text>
</comment>
<organism evidence="2 3">
    <name type="scientific">Paenibacillus profundus</name>
    <dbReference type="NCBI Taxonomy" id="1173085"/>
    <lineage>
        <taxon>Bacteria</taxon>
        <taxon>Bacillati</taxon>
        <taxon>Bacillota</taxon>
        <taxon>Bacilli</taxon>
        <taxon>Bacillales</taxon>
        <taxon>Paenibacillaceae</taxon>
        <taxon>Paenibacillus</taxon>
    </lineage>
</organism>
<evidence type="ECO:0000313" key="3">
    <source>
        <dbReference type="Proteomes" id="UP001199916"/>
    </source>
</evidence>
<gene>
    <name evidence="2" type="ORF">LQV63_03615</name>
</gene>
<accession>A0ABS8Y990</accession>
<dbReference type="InterPro" id="IPR050410">
    <property type="entry name" value="CCR4/nocturin_mRNA_transcr"/>
</dbReference>
<dbReference type="RefSeq" id="WP_233695677.1">
    <property type="nucleotide sequence ID" value="NZ_JAJNBZ010000002.1"/>
</dbReference>
<proteinExistence type="predicted"/>
<dbReference type="Proteomes" id="UP001199916">
    <property type="component" value="Unassembled WGS sequence"/>
</dbReference>
<evidence type="ECO:0000259" key="1">
    <source>
        <dbReference type="Pfam" id="PF03372"/>
    </source>
</evidence>
<reference evidence="2 3" key="1">
    <citation type="submission" date="2021-11" db="EMBL/GenBank/DDBJ databases">
        <title>Draft genome sequence of Paenibacillus profundus YoMME, a new Gram-positive bacteria with exoelectrogenic properties.</title>
        <authorList>
            <person name="Hubenova Y."/>
            <person name="Hubenova E."/>
            <person name="Manasiev Y."/>
            <person name="Peykov S."/>
            <person name="Mitov M."/>
        </authorList>
    </citation>
    <scope>NUCLEOTIDE SEQUENCE [LARGE SCALE GENOMIC DNA]</scope>
    <source>
        <strain evidence="2 3">YoMME</strain>
    </source>
</reference>
<dbReference type="InterPro" id="IPR005135">
    <property type="entry name" value="Endo/exonuclease/phosphatase"/>
</dbReference>
<dbReference type="Pfam" id="PF03372">
    <property type="entry name" value="Exo_endo_phos"/>
    <property type="match status" value="1"/>
</dbReference>
<dbReference type="Gene3D" id="3.60.10.10">
    <property type="entry name" value="Endonuclease/exonuclease/phosphatase"/>
    <property type="match status" value="1"/>
</dbReference>
<dbReference type="GO" id="GO:0004519">
    <property type="term" value="F:endonuclease activity"/>
    <property type="evidence" value="ECO:0007669"/>
    <property type="project" value="UniProtKB-KW"/>
</dbReference>
<dbReference type="PANTHER" id="PTHR12121:SF36">
    <property type="entry name" value="ENDONUCLEASE_EXONUCLEASE_PHOSPHATASE DOMAIN-CONTAINING PROTEIN"/>
    <property type="match status" value="1"/>
</dbReference>
<name>A0ABS8Y990_9BACL</name>
<dbReference type="SUPFAM" id="SSF56219">
    <property type="entry name" value="DNase I-like"/>
    <property type="match status" value="1"/>
</dbReference>
<keyword evidence="3" id="KW-1185">Reference proteome</keyword>
<keyword evidence="2" id="KW-0540">Nuclease</keyword>